<feature type="compositionally biased region" description="Basic and acidic residues" evidence="1">
    <location>
        <begin position="518"/>
        <end position="527"/>
    </location>
</feature>
<dbReference type="OrthoDB" id="1913152at2759"/>
<dbReference type="GO" id="GO:0033314">
    <property type="term" value="P:mitotic DNA replication checkpoint signaling"/>
    <property type="evidence" value="ECO:0007669"/>
    <property type="project" value="InterPro"/>
</dbReference>
<evidence type="ECO:0000313" key="2">
    <source>
        <dbReference type="EMBL" id="KZV41015.1"/>
    </source>
</evidence>
<dbReference type="PANTHER" id="PTHR21556:SF2">
    <property type="entry name" value="TRESLIN"/>
    <property type="match status" value="1"/>
</dbReference>
<accession>A0A2Z7C277</accession>
<feature type="compositionally biased region" description="Basic and acidic residues" evidence="1">
    <location>
        <begin position="387"/>
        <end position="396"/>
    </location>
</feature>
<dbReference type="GO" id="GO:0003682">
    <property type="term" value="F:chromatin binding"/>
    <property type="evidence" value="ECO:0007669"/>
    <property type="project" value="TreeGrafter"/>
</dbReference>
<dbReference type="GO" id="GO:0005634">
    <property type="term" value="C:nucleus"/>
    <property type="evidence" value="ECO:0007669"/>
    <property type="project" value="InterPro"/>
</dbReference>
<organism evidence="2 3">
    <name type="scientific">Dorcoceras hygrometricum</name>
    <dbReference type="NCBI Taxonomy" id="472368"/>
    <lineage>
        <taxon>Eukaryota</taxon>
        <taxon>Viridiplantae</taxon>
        <taxon>Streptophyta</taxon>
        <taxon>Embryophyta</taxon>
        <taxon>Tracheophyta</taxon>
        <taxon>Spermatophyta</taxon>
        <taxon>Magnoliopsida</taxon>
        <taxon>eudicotyledons</taxon>
        <taxon>Gunneridae</taxon>
        <taxon>Pentapetalae</taxon>
        <taxon>asterids</taxon>
        <taxon>lamiids</taxon>
        <taxon>Lamiales</taxon>
        <taxon>Gesneriaceae</taxon>
        <taxon>Didymocarpoideae</taxon>
        <taxon>Trichosporeae</taxon>
        <taxon>Loxocarpinae</taxon>
        <taxon>Dorcoceras</taxon>
    </lineage>
</organism>
<feature type="region of interest" description="Disordered" evidence="1">
    <location>
        <begin position="387"/>
        <end position="409"/>
    </location>
</feature>
<feature type="compositionally biased region" description="Polar residues" evidence="1">
    <location>
        <begin position="507"/>
        <end position="517"/>
    </location>
</feature>
<dbReference type="InterPro" id="IPR026153">
    <property type="entry name" value="Treslin"/>
</dbReference>
<dbReference type="EMBL" id="KQ999839">
    <property type="protein sequence ID" value="KZV41015.1"/>
    <property type="molecule type" value="Genomic_DNA"/>
</dbReference>
<proteinExistence type="predicted"/>
<sequence>MAVNQPQLVDFSRTQRLVFLIDLQPLLTFQNSSAYIAIVTSAASRLLRFPPLSTSLFAYKFFFSSLSPLRSADVLACHRCSPSLSFNFPLETLASLSTNLNSVLALIDLPNPPGKPLVQHFQSVLLQLIHDYGWENEREISVGSLKPFTAHSAILSIVDRDNALSNCISQSRLQKIDDRACDNCAEDLPDSNPCFGSQTESSTSGNYENHAVGKRNKKRIHLYQQMTWSSFCKAAFEGSQMDLFEVYTTGHIENSKKLKFLKCWMKQIDKIDPYCSRTSHLSKSTEEFSAACVPSAMEEGMLTSSSDTSESFFNNLPKRIQQGLESGIDLQILAQRVVKSSIHWLHQKHETTNNSIDQSQMQIRKGSTSDSFAVKLMELLLREPKEMKEMHEDQDSSSKASQPPSSSENICDSYELQIFLRMEIMRSDVSAIIEESQKQKLLKQICSLLEIIQYLVAGGIHGHISLYDYVERAIKGRYSNELEDIVNKIYTKMDFLPFGDEEETPNLLFNSEDSNQSWKDKHERAEAHSISQSISAEEEYSNREENRKEPGENDHSQMLSKARERRERARRFVSFTSRVQDLQRVWAPKQQQKMKDKFDSLPKQLKRKDWHEPSYSVVHETPLTGNKRGCIKRGKKQEDFRNSNSVSKALFQDICPGDK</sequence>
<feature type="compositionally biased region" description="Basic and acidic residues" evidence="1">
    <location>
        <begin position="540"/>
        <end position="565"/>
    </location>
</feature>
<dbReference type="Proteomes" id="UP000250235">
    <property type="component" value="Unassembled WGS sequence"/>
</dbReference>
<dbReference type="GO" id="GO:0010212">
    <property type="term" value="P:response to ionizing radiation"/>
    <property type="evidence" value="ECO:0007669"/>
    <property type="project" value="InterPro"/>
</dbReference>
<dbReference type="PANTHER" id="PTHR21556">
    <property type="entry name" value="TRESLIN"/>
    <property type="match status" value="1"/>
</dbReference>
<keyword evidence="3" id="KW-1185">Reference proteome</keyword>
<evidence type="ECO:0000256" key="1">
    <source>
        <dbReference type="SAM" id="MobiDB-lite"/>
    </source>
</evidence>
<dbReference type="GO" id="GO:0007095">
    <property type="term" value="P:mitotic G2 DNA damage checkpoint signaling"/>
    <property type="evidence" value="ECO:0007669"/>
    <property type="project" value="TreeGrafter"/>
</dbReference>
<evidence type="ECO:0000313" key="3">
    <source>
        <dbReference type="Proteomes" id="UP000250235"/>
    </source>
</evidence>
<feature type="compositionally biased region" description="Low complexity" evidence="1">
    <location>
        <begin position="397"/>
        <end position="407"/>
    </location>
</feature>
<gene>
    <name evidence="2" type="ORF">F511_13991</name>
</gene>
<reference evidence="2 3" key="1">
    <citation type="journal article" date="2015" name="Proc. Natl. Acad. Sci. U.S.A.">
        <title>The resurrection genome of Boea hygrometrica: A blueprint for survival of dehydration.</title>
        <authorList>
            <person name="Xiao L."/>
            <person name="Yang G."/>
            <person name="Zhang L."/>
            <person name="Yang X."/>
            <person name="Zhao S."/>
            <person name="Ji Z."/>
            <person name="Zhou Q."/>
            <person name="Hu M."/>
            <person name="Wang Y."/>
            <person name="Chen M."/>
            <person name="Xu Y."/>
            <person name="Jin H."/>
            <person name="Xiao X."/>
            <person name="Hu G."/>
            <person name="Bao F."/>
            <person name="Hu Y."/>
            <person name="Wan P."/>
            <person name="Li L."/>
            <person name="Deng X."/>
            <person name="Kuang T."/>
            <person name="Xiang C."/>
            <person name="Zhu J.K."/>
            <person name="Oliver M.J."/>
            <person name="He Y."/>
        </authorList>
    </citation>
    <scope>NUCLEOTIDE SEQUENCE [LARGE SCALE GENOMIC DNA]</scope>
    <source>
        <strain evidence="3">cv. XS01</strain>
    </source>
</reference>
<feature type="region of interest" description="Disordered" evidence="1">
    <location>
        <begin position="506"/>
        <end position="565"/>
    </location>
</feature>
<dbReference type="AlphaFoldDB" id="A0A2Z7C277"/>
<dbReference type="GO" id="GO:0006260">
    <property type="term" value="P:DNA replication"/>
    <property type="evidence" value="ECO:0007669"/>
    <property type="project" value="InterPro"/>
</dbReference>
<protein>
    <submittedName>
        <fullName evidence="2">Uncharacterized protein</fullName>
    </submittedName>
</protein>
<dbReference type="GO" id="GO:0030174">
    <property type="term" value="P:regulation of DNA-templated DNA replication initiation"/>
    <property type="evidence" value="ECO:0007669"/>
    <property type="project" value="TreeGrafter"/>
</dbReference>
<name>A0A2Z7C277_9LAMI</name>